<accession>A0AA87DQM8</accession>
<sequence>MKKVLISIISVIAIIVILITGEKYWNEYQVKKHEDQVEKMIHGEEVKTELEHILKLLDKKALTPEGKIKSYKIDEDYSRVDSGDDVAIKVIINDDKDLTVKTALYKDSKRGALEHRAILTSEKLSGLLSDNGR</sequence>
<comment type="caution">
    <text evidence="1">The sequence shown here is derived from an EMBL/GenBank/DDBJ whole genome shotgun (WGS) entry which is preliminary data.</text>
</comment>
<proteinExistence type="predicted"/>
<evidence type="ECO:0008006" key="3">
    <source>
        <dbReference type="Google" id="ProtNLM"/>
    </source>
</evidence>
<dbReference type="EMBL" id="ACRO01000030">
    <property type="protein sequence ID" value="EGF87057.1"/>
    <property type="molecule type" value="Genomic_DNA"/>
</dbReference>
<protein>
    <recommendedName>
        <fullName evidence="3">DUF1310 family protein</fullName>
    </recommendedName>
</protein>
<organism evidence="1 2">
    <name type="scientific">Gemella haemolysans M341</name>
    <dbReference type="NCBI Taxonomy" id="562981"/>
    <lineage>
        <taxon>Bacteria</taxon>
        <taxon>Bacillati</taxon>
        <taxon>Bacillota</taxon>
        <taxon>Bacilli</taxon>
        <taxon>Bacillales</taxon>
        <taxon>Gemellaceae</taxon>
        <taxon>Gemella</taxon>
    </lineage>
</organism>
<evidence type="ECO:0000313" key="1">
    <source>
        <dbReference type="EMBL" id="EGF87057.1"/>
    </source>
</evidence>
<evidence type="ECO:0000313" key="2">
    <source>
        <dbReference type="Proteomes" id="UP000004773"/>
    </source>
</evidence>
<name>A0AA87DQM8_9BACL</name>
<reference evidence="1 2" key="1">
    <citation type="submission" date="2011-03" db="EMBL/GenBank/DDBJ databases">
        <title>The Genome Sequence of Gemella haemolysans M341.</title>
        <authorList>
            <consortium name="The Broad Institute Genome Sequencing Platform"/>
            <consortium name="The Broad Institute Genome Sequencing Center for Infectious Disease"/>
            <person name="Earl A."/>
            <person name="Ward D."/>
            <person name="Feldgarden M."/>
            <person name="Gevers D."/>
            <person name="Sibley C.D."/>
            <person name="Field T.R."/>
            <person name="Grinwis M."/>
            <person name="Eshaghurshan C.S."/>
            <person name="Surette M.G."/>
            <person name="Young S.K."/>
            <person name="Zeng Q."/>
            <person name="Gargeya S."/>
            <person name="Fitzgerald M."/>
            <person name="Haas B."/>
            <person name="Abouelleil A."/>
            <person name="Alvarado L."/>
            <person name="Arachchi H.M."/>
            <person name="Berlin A."/>
            <person name="Brown A."/>
            <person name="Chapman S.B."/>
            <person name="Chen Z."/>
            <person name="Dunbar C."/>
            <person name="Freedman E."/>
            <person name="Gearin G."/>
            <person name="Gellesch M."/>
            <person name="Goldberg J."/>
            <person name="Griggs A."/>
            <person name="Gujja S."/>
            <person name="Heilman E.R."/>
            <person name="Heiman D."/>
            <person name="Howarth C."/>
            <person name="Larson L."/>
            <person name="Lui A."/>
            <person name="MacDonald P.J.P."/>
            <person name="Mehta T."/>
            <person name="Montmayeur A."/>
            <person name="Murphy C."/>
            <person name="Neiman D."/>
            <person name="Pearson M."/>
            <person name="Priest M."/>
            <person name="Roberts A."/>
            <person name="Saif S."/>
            <person name="Shea T."/>
            <person name="Shenoy N."/>
            <person name="Sisk P."/>
            <person name="Stolte C."/>
            <person name="Sykes S."/>
            <person name="White J."/>
            <person name="Yandava C."/>
            <person name="Wortman J."/>
            <person name="Nusbaum C."/>
            <person name="Birren B."/>
        </authorList>
    </citation>
    <scope>NUCLEOTIDE SEQUENCE [LARGE SCALE GENOMIC DNA]</scope>
    <source>
        <strain evidence="1 2">M341</strain>
    </source>
</reference>
<dbReference type="Pfam" id="PF07006">
    <property type="entry name" value="DUF1310"/>
    <property type="match status" value="1"/>
</dbReference>
<dbReference type="Proteomes" id="UP000004773">
    <property type="component" value="Unassembled WGS sequence"/>
</dbReference>
<dbReference type="InterPro" id="IPR010738">
    <property type="entry name" value="DUF1310"/>
</dbReference>
<dbReference type="RefSeq" id="WP_003147574.1">
    <property type="nucleotide sequence ID" value="NZ_GL883584.1"/>
</dbReference>
<gene>
    <name evidence="1" type="ORF">HMPREF0428_01427</name>
</gene>
<dbReference type="AlphaFoldDB" id="A0AA87DQM8"/>